<name>A0A5P1ENC0_ASPOF</name>
<gene>
    <name evidence="2" type="ORF">A4U43_C05F740</name>
</gene>
<dbReference type="OrthoDB" id="618331at2759"/>
<dbReference type="AlphaFoldDB" id="A0A5P1ENC0"/>
<accession>A0A5P1ENC0</accession>
<feature type="region of interest" description="Disordered" evidence="1">
    <location>
        <begin position="194"/>
        <end position="215"/>
    </location>
</feature>
<evidence type="ECO:0000313" key="3">
    <source>
        <dbReference type="Proteomes" id="UP000243459"/>
    </source>
</evidence>
<protein>
    <submittedName>
        <fullName evidence="2">Uncharacterized protein</fullName>
    </submittedName>
</protein>
<dbReference type="Proteomes" id="UP000243459">
    <property type="component" value="Chromosome 5"/>
</dbReference>
<evidence type="ECO:0000256" key="1">
    <source>
        <dbReference type="SAM" id="MobiDB-lite"/>
    </source>
</evidence>
<feature type="region of interest" description="Disordered" evidence="1">
    <location>
        <begin position="83"/>
        <end position="148"/>
    </location>
</feature>
<evidence type="ECO:0000313" key="2">
    <source>
        <dbReference type="EMBL" id="ONK67505.1"/>
    </source>
</evidence>
<dbReference type="GO" id="GO:0006355">
    <property type="term" value="P:regulation of DNA-templated transcription"/>
    <property type="evidence" value="ECO:0007669"/>
    <property type="project" value="InterPro"/>
</dbReference>
<feature type="compositionally biased region" description="Basic and acidic residues" evidence="1">
    <location>
        <begin position="203"/>
        <end position="215"/>
    </location>
</feature>
<proteinExistence type="predicted"/>
<dbReference type="InterPro" id="IPR039928">
    <property type="entry name" value="LNK"/>
</dbReference>
<dbReference type="PANTHER" id="PTHR33334:SF5">
    <property type="entry name" value="PROTEIN LNK2"/>
    <property type="match status" value="1"/>
</dbReference>
<sequence>MLLDHETDLFDHEENGDLLDCYWGNFGDFDDIEKLFRKNDSIFGRDGDGFVSASQDLINGTESIPMPDLLLFRDKTSNEDCTSFQLHDHDKRRRPSQKEKVDGQKMISSPLCKSEERRKSIISRNLKDNSNQRQRMESTDIHSSATTPLQTSNADSAIVHPGSSNQVTFTPHVHIDQSQDRPLCANYGVCNGDTKHQKTSNRLQDDKRETMTSQETAEKQRRLQKMQAKLAIEKQCLQYNHQNKQTLEKAQEKAIKKTKNLWIL</sequence>
<dbReference type="EMBL" id="CM007385">
    <property type="protein sequence ID" value="ONK67505.1"/>
    <property type="molecule type" value="Genomic_DNA"/>
</dbReference>
<organism evidence="2 3">
    <name type="scientific">Asparagus officinalis</name>
    <name type="common">Garden asparagus</name>
    <dbReference type="NCBI Taxonomy" id="4686"/>
    <lineage>
        <taxon>Eukaryota</taxon>
        <taxon>Viridiplantae</taxon>
        <taxon>Streptophyta</taxon>
        <taxon>Embryophyta</taxon>
        <taxon>Tracheophyta</taxon>
        <taxon>Spermatophyta</taxon>
        <taxon>Magnoliopsida</taxon>
        <taxon>Liliopsida</taxon>
        <taxon>Asparagales</taxon>
        <taxon>Asparagaceae</taxon>
        <taxon>Asparagoideae</taxon>
        <taxon>Asparagus</taxon>
    </lineage>
</organism>
<dbReference type="GO" id="GO:0007623">
    <property type="term" value="P:circadian rhythm"/>
    <property type="evidence" value="ECO:0007669"/>
    <property type="project" value="InterPro"/>
</dbReference>
<dbReference type="Gramene" id="ONK67505">
    <property type="protein sequence ID" value="ONK67505"/>
    <property type="gene ID" value="A4U43_C05F740"/>
</dbReference>
<dbReference type="PANTHER" id="PTHR33334">
    <property type="entry name" value="PROTEIN LNK1"/>
    <property type="match status" value="1"/>
</dbReference>
<keyword evidence="3" id="KW-1185">Reference proteome</keyword>
<reference evidence="3" key="1">
    <citation type="journal article" date="2017" name="Nat. Commun.">
        <title>The asparagus genome sheds light on the origin and evolution of a young Y chromosome.</title>
        <authorList>
            <person name="Harkess A."/>
            <person name="Zhou J."/>
            <person name="Xu C."/>
            <person name="Bowers J.E."/>
            <person name="Van der Hulst R."/>
            <person name="Ayyampalayam S."/>
            <person name="Mercati F."/>
            <person name="Riccardi P."/>
            <person name="McKain M.R."/>
            <person name="Kakrana A."/>
            <person name="Tang H."/>
            <person name="Ray J."/>
            <person name="Groenendijk J."/>
            <person name="Arikit S."/>
            <person name="Mathioni S.M."/>
            <person name="Nakano M."/>
            <person name="Shan H."/>
            <person name="Telgmann-Rauber A."/>
            <person name="Kanno A."/>
            <person name="Yue Z."/>
            <person name="Chen H."/>
            <person name="Li W."/>
            <person name="Chen Y."/>
            <person name="Xu X."/>
            <person name="Zhang Y."/>
            <person name="Luo S."/>
            <person name="Chen H."/>
            <person name="Gao J."/>
            <person name="Mao Z."/>
            <person name="Pires J.C."/>
            <person name="Luo M."/>
            <person name="Kudrna D."/>
            <person name="Wing R.A."/>
            <person name="Meyers B.C."/>
            <person name="Yi K."/>
            <person name="Kong H."/>
            <person name="Lavrijsen P."/>
            <person name="Sunseri F."/>
            <person name="Falavigna A."/>
            <person name="Ye Y."/>
            <person name="Leebens-Mack J.H."/>
            <person name="Chen G."/>
        </authorList>
    </citation>
    <scope>NUCLEOTIDE SEQUENCE [LARGE SCALE GENOMIC DNA]</scope>
    <source>
        <strain evidence="3">cv. DH0086</strain>
    </source>
</reference>